<dbReference type="Proteomes" id="UP001155145">
    <property type="component" value="Unassembled WGS sequence"/>
</dbReference>
<keyword evidence="5" id="KW-1185">Reference proteome</keyword>
<evidence type="ECO:0000313" key="6">
    <source>
        <dbReference type="Proteomes" id="UP001155145"/>
    </source>
</evidence>
<name>A0A9X1S7W6_9MICC</name>
<dbReference type="RefSeq" id="WP_227902305.1">
    <property type="nucleotide sequence ID" value="NZ_CP094984.1"/>
</dbReference>
<evidence type="ECO:0000256" key="2">
    <source>
        <dbReference type="SAM" id="SignalP"/>
    </source>
</evidence>
<gene>
    <name evidence="3" type="ORF">LJ755_04115</name>
    <name evidence="4" type="ORF">MUK71_06580</name>
</gene>
<evidence type="ECO:0000313" key="4">
    <source>
        <dbReference type="EMBL" id="UON93267.1"/>
    </source>
</evidence>
<feature type="signal peptide" evidence="2">
    <location>
        <begin position="1"/>
        <end position="23"/>
    </location>
</feature>
<protein>
    <recommendedName>
        <fullName evidence="7">Lipoprotein</fullName>
    </recommendedName>
</protein>
<proteinExistence type="predicted"/>
<accession>A0A9X1S7W6</accession>
<reference evidence="3" key="1">
    <citation type="submission" date="2021-10" db="EMBL/GenBank/DDBJ databases">
        <title>Novel species in genus Arthrobacter.</title>
        <authorList>
            <person name="Liu Y."/>
        </authorList>
    </citation>
    <scope>NUCLEOTIDE SEQUENCE</scope>
    <source>
        <strain evidence="3">Zg-Y462</strain>
        <strain evidence="5">zg-Y462</strain>
    </source>
</reference>
<evidence type="ECO:0000256" key="1">
    <source>
        <dbReference type="SAM" id="MobiDB-lite"/>
    </source>
</evidence>
<evidence type="ECO:0000313" key="5">
    <source>
        <dbReference type="Proteomes" id="UP000829758"/>
    </source>
</evidence>
<dbReference type="PROSITE" id="PS51257">
    <property type="entry name" value="PROKAR_LIPOPROTEIN"/>
    <property type="match status" value="1"/>
</dbReference>
<dbReference type="Proteomes" id="UP000829758">
    <property type="component" value="Chromosome"/>
</dbReference>
<evidence type="ECO:0000313" key="3">
    <source>
        <dbReference type="EMBL" id="MCC3271915.1"/>
    </source>
</evidence>
<organism evidence="3 6">
    <name type="scientific">Arthrobacter zhangbolii</name>
    <dbReference type="NCBI Taxonomy" id="2886936"/>
    <lineage>
        <taxon>Bacteria</taxon>
        <taxon>Bacillati</taxon>
        <taxon>Actinomycetota</taxon>
        <taxon>Actinomycetes</taxon>
        <taxon>Micrococcales</taxon>
        <taxon>Micrococcaceae</taxon>
        <taxon>Arthrobacter</taxon>
    </lineage>
</organism>
<feature type="chain" id="PRO_5040914946" description="Lipoprotein" evidence="2">
    <location>
        <begin position="24"/>
        <end position="170"/>
    </location>
</feature>
<sequence length="170" mass="16678">MKKSLTALSAVVLLLVAAGCTEEGGTDSPASAAASQTAGASLPAQSGPASTPSASASPVALADGFPTTLIPVMDGAEIRSSTVDRTGTQVSAVLVETTTAPAADVFAFYDKALTAQGFTAAESAAGAPASRDYIRTGAAEPETVNVTVTARTGEPSTVTVGATVLTESVE</sequence>
<evidence type="ECO:0008006" key="7">
    <source>
        <dbReference type="Google" id="ProtNLM"/>
    </source>
</evidence>
<dbReference type="EMBL" id="CP094984">
    <property type="protein sequence ID" value="UON93267.1"/>
    <property type="molecule type" value="Genomic_DNA"/>
</dbReference>
<feature type="region of interest" description="Disordered" evidence="1">
    <location>
        <begin position="25"/>
        <end position="58"/>
    </location>
</feature>
<feature type="compositionally biased region" description="Low complexity" evidence="1">
    <location>
        <begin position="28"/>
        <end position="58"/>
    </location>
</feature>
<dbReference type="AlphaFoldDB" id="A0A9X1S7W6"/>
<dbReference type="EMBL" id="JAJFZT010000001">
    <property type="protein sequence ID" value="MCC3271915.1"/>
    <property type="molecule type" value="Genomic_DNA"/>
</dbReference>
<keyword evidence="2" id="KW-0732">Signal</keyword>